<reference evidence="2 3" key="1">
    <citation type="submission" date="2019-07" db="EMBL/GenBank/DDBJ databases">
        <authorList>
            <person name="Abdullah A."/>
            <person name="Lima G.C."/>
            <person name="Cuneo C.K."/>
            <person name="Ennest D.C."/>
            <person name="Fritz K.J."/>
            <person name="Johnson B.T."/>
            <person name="Larson S.M."/>
            <person name="Lemunyete M.N."/>
            <person name="Murray M.B."/>
            <person name="Osmond D.E."/>
            <person name="Patras K.A."/>
            <person name="Ransibrahmanakul S."/>
            <person name="Simpson K.A."/>
            <person name="Thull B.S."/>
            <person name="Wetzel S."/>
            <person name="Bonilla J.A."/>
            <person name="Klyczek K."/>
            <person name="Garlena R.A."/>
            <person name="Russell D.A."/>
            <person name="Pope W.H."/>
            <person name="Jacobs-Sera D."/>
            <person name="Hatfull G.F."/>
        </authorList>
    </citation>
    <scope>NUCLEOTIDE SEQUENCE [LARGE SCALE GENOMIC DNA]</scope>
</reference>
<protein>
    <submittedName>
        <fullName evidence="2">Nicotinate ribosyltransferase</fullName>
    </submittedName>
</protein>
<dbReference type="GeneID" id="77936489"/>
<proteinExistence type="predicted"/>
<keyword evidence="1" id="KW-0812">Transmembrane</keyword>
<dbReference type="GO" id="GO:0016740">
    <property type="term" value="F:transferase activity"/>
    <property type="evidence" value="ECO:0007669"/>
    <property type="project" value="UniProtKB-KW"/>
</dbReference>
<keyword evidence="1" id="KW-1133">Transmembrane helix</keyword>
<keyword evidence="3" id="KW-1185">Reference proteome</keyword>
<dbReference type="KEGG" id="vg:77936489"/>
<sequence>MSTEQVLSWAVTAIGIFGFFMAGKKVWWSWYINLSCQALWFAYAFYSGTPAFFFAASFYTIVFGWNAYKWTKAHFLNKAITGQYRTKSSPVDAMYFEGGHNNASKIMDWLLVHDVQAWWKEPAASYVNENGRYLKQMPETIRILDREGTLDLVPGEYVVLGSNNRVYIFEQDAFESVYERVS</sequence>
<feature type="transmembrane region" description="Helical" evidence="1">
    <location>
        <begin position="52"/>
        <end position="68"/>
    </location>
</feature>
<gene>
    <name evidence="2" type="primary">128</name>
    <name evidence="2" type="ORF">SEA_QUI_128</name>
</gene>
<dbReference type="RefSeq" id="YP_010660494.1">
    <property type="nucleotide sequence ID" value="NC_070877.1"/>
</dbReference>
<dbReference type="EMBL" id="MN183282">
    <property type="protein sequence ID" value="QED11617.1"/>
    <property type="molecule type" value="Genomic_DNA"/>
</dbReference>
<accession>A0A5B8WIM2</accession>
<keyword evidence="1" id="KW-0472">Membrane</keyword>
<keyword evidence="2" id="KW-0808">Transferase</keyword>
<evidence type="ECO:0000256" key="1">
    <source>
        <dbReference type="SAM" id="Phobius"/>
    </source>
</evidence>
<evidence type="ECO:0000313" key="2">
    <source>
        <dbReference type="EMBL" id="QED11617.1"/>
    </source>
</evidence>
<name>A0A5B8WIM2_9CAUD</name>
<dbReference type="Proteomes" id="UP000321915">
    <property type="component" value="Segment"/>
</dbReference>
<feature type="transmembrane region" description="Helical" evidence="1">
    <location>
        <begin position="6"/>
        <end position="23"/>
    </location>
</feature>
<organism evidence="2 3">
    <name type="scientific">Arthrobacter phage Qui</name>
    <dbReference type="NCBI Taxonomy" id="2603260"/>
    <lineage>
        <taxon>Viruses</taxon>
        <taxon>Duplodnaviria</taxon>
        <taxon>Heunggongvirae</taxon>
        <taxon>Uroviricota</taxon>
        <taxon>Caudoviricetes</taxon>
        <taxon>Quivirus</taxon>
        <taxon>Quivirus qui</taxon>
    </lineage>
</organism>
<evidence type="ECO:0000313" key="3">
    <source>
        <dbReference type="Proteomes" id="UP000321915"/>
    </source>
</evidence>